<dbReference type="PANTHER" id="PTHR34478">
    <property type="entry name" value="PROTEIN LEMA"/>
    <property type="match status" value="1"/>
</dbReference>
<comment type="similarity">
    <text evidence="2">Belongs to the LemA family.</text>
</comment>
<dbReference type="OrthoDB" id="9804152at2"/>
<dbReference type="EMBL" id="SJPH01000003">
    <property type="protein sequence ID" value="TWT46623.1"/>
    <property type="molecule type" value="Genomic_DNA"/>
</dbReference>
<reference evidence="6 7" key="1">
    <citation type="submission" date="2019-02" db="EMBL/GenBank/DDBJ databases">
        <title>Deep-cultivation of Planctomycetes and their phenomic and genomic characterization uncovers novel biology.</title>
        <authorList>
            <person name="Wiegand S."/>
            <person name="Jogler M."/>
            <person name="Boedeker C."/>
            <person name="Pinto D."/>
            <person name="Vollmers J."/>
            <person name="Rivas-Marin E."/>
            <person name="Kohn T."/>
            <person name="Peeters S.H."/>
            <person name="Heuer A."/>
            <person name="Rast P."/>
            <person name="Oberbeckmann S."/>
            <person name="Bunk B."/>
            <person name="Jeske O."/>
            <person name="Meyerdierks A."/>
            <person name="Storesund J.E."/>
            <person name="Kallscheuer N."/>
            <person name="Luecker S."/>
            <person name="Lage O.M."/>
            <person name="Pohl T."/>
            <person name="Merkel B.J."/>
            <person name="Hornburger P."/>
            <person name="Mueller R.-W."/>
            <person name="Bruemmer F."/>
            <person name="Labrenz M."/>
            <person name="Spormann A.M."/>
            <person name="Op Den Camp H."/>
            <person name="Overmann J."/>
            <person name="Amann R."/>
            <person name="Jetten M.S.M."/>
            <person name="Mascher T."/>
            <person name="Medema M.H."/>
            <person name="Devos D.P."/>
            <person name="Kaster A.-K."/>
            <person name="Ovreas L."/>
            <person name="Rohde M."/>
            <person name="Galperin M.Y."/>
            <person name="Jogler C."/>
        </authorList>
    </citation>
    <scope>NUCLEOTIDE SEQUENCE [LARGE SCALE GENOMIC DNA]</scope>
    <source>
        <strain evidence="6 7">Pla111</strain>
    </source>
</reference>
<sequence>MPEALIAIAFLLTPLLIGSIWGIAVFNQMVGVRQHLRESWSDIEVELRRRLDLIPNLVETAKGYAAHERELLETVARLRTAATDPSHAGQRGEEERRVEAESHRLIALAETYPDLKANEQFLRLQHELTVTEDRIAAARRFYNGNVRDLNQLREQFPTSLIAALAGVEAAEYFQPDYASR</sequence>
<evidence type="ECO:0000313" key="6">
    <source>
        <dbReference type="EMBL" id="TWT46623.1"/>
    </source>
</evidence>
<evidence type="ECO:0000256" key="4">
    <source>
        <dbReference type="ARBA" id="ARBA00022989"/>
    </source>
</evidence>
<dbReference type="GO" id="GO:0016020">
    <property type="term" value="C:membrane"/>
    <property type="evidence" value="ECO:0007669"/>
    <property type="project" value="UniProtKB-SubCell"/>
</dbReference>
<organism evidence="6 7">
    <name type="scientific">Botrimarina hoheduenensis</name>
    <dbReference type="NCBI Taxonomy" id="2528000"/>
    <lineage>
        <taxon>Bacteria</taxon>
        <taxon>Pseudomonadati</taxon>
        <taxon>Planctomycetota</taxon>
        <taxon>Planctomycetia</taxon>
        <taxon>Pirellulales</taxon>
        <taxon>Lacipirellulaceae</taxon>
        <taxon>Botrimarina</taxon>
    </lineage>
</organism>
<dbReference type="Gene3D" id="1.20.1440.20">
    <property type="entry name" value="LemA-like domain"/>
    <property type="match status" value="1"/>
</dbReference>
<dbReference type="Proteomes" id="UP000318995">
    <property type="component" value="Unassembled WGS sequence"/>
</dbReference>
<evidence type="ECO:0000256" key="1">
    <source>
        <dbReference type="ARBA" id="ARBA00004167"/>
    </source>
</evidence>
<keyword evidence="3" id="KW-0812">Transmembrane</keyword>
<evidence type="ECO:0000256" key="3">
    <source>
        <dbReference type="ARBA" id="ARBA00022692"/>
    </source>
</evidence>
<dbReference type="RefSeq" id="WP_146573291.1">
    <property type="nucleotide sequence ID" value="NZ_SJPH01000003.1"/>
</dbReference>
<evidence type="ECO:0000313" key="7">
    <source>
        <dbReference type="Proteomes" id="UP000318995"/>
    </source>
</evidence>
<protein>
    <submittedName>
        <fullName evidence="6">LemA family protein</fullName>
    </submittedName>
</protein>
<gene>
    <name evidence="6" type="ORF">Pla111_17240</name>
</gene>
<dbReference type="SUPFAM" id="SSF140478">
    <property type="entry name" value="LemA-like"/>
    <property type="match status" value="1"/>
</dbReference>
<dbReference type="InterPro" id="IPR007156">
    <property type="entry name" value="MamQ_LemA"/>
</dbReference>
<proteinExistence type="inferred from homology"/>
<evidence type="ECO:0000256" key="5">
    <source>
        <dbReference type="ARBA" id="ARBA00023136"/>
    </source>
</evidence>
<keyword evidence="4" id="KW-1133">Transmembrane helix</keyword>
<keyword evidence="7" id="KW-1185">Reference proteome</keyword>
<dbReference type="Pfam" id="PF04011">
    <property type="entry name" value="LemA"/>
    <property type="match status" value="1"/>
</dbReference>
<dbReference type="InterPro" id="IPR023353">
    <property type="entry name" value="LemA-like_dom_sf"/>
</dbReference>
<keyword evidence="5" id="KW-0472">Membrane</keyword>
<comment type="caution">
    <text evidence="6">The sequence shown here is derived from an EMBL/GenBank/DDBJ whole genome shotgun (WGS) entry which is preliminary data.</text>
</comment>
<dbReference type="PANTHER" id="PTHR34478:SF2">
    <property type="entry name" value="MEMBRANE PROTEIN"/>
    <property type="match status" value="1"/>
</dbReference>
<dbReference type="AlphaFoldDB" id="A0A5C5W8N8"/>
<comment type="subcellular location">
    <subcellularLocation>
        <location evidence="1">Membrane</location>
        <topology evidence="1">Single-pass membrane protein</topology>
    </subcellularLocation>
</comment>
<evidence type="ECO:0000256" key="2">
    <source>
        <dbReference type="ARBA" id="ARBA00008854"/>
    </source>
</evidence>
<name>A0A5C5W8N8_9BACT</name>
<accession>A0A5C5W8N8</accession>